<sequence>MEKHHIEKIADELKVQHWQVEATALLLVEGATVPFIARYRKEATGSLDEVAIADIRDRMSQLEELDKRREAIFKSLTEQGKLTDDLMEKILHAETLSVLEDIYLPFRPKRRTRATIAREKGLEPLAEKIFFQASDTDPESEAASFVDPETGVLSSAEALSGARDIIAEWITEDQGARAAMRTYFSEKGVFTTKVVSGKESDGAKYRDYFDWLEPVATAPSHRILAMRRGEKEGFLDLSVAPPDLDQACAMLGSLFVKADSPASVQVKMAVEDCYKRLLSHSMETEIRLESKKRADEEAIRIFGGNVRQLLMSPPMGQKRVMAIDPGFRTGCKLVCLNPQGKLLYTDTVYPTLSDKARDAAAEKVSDLCARFNIEAIAIGNGTGGRETKAFIEGLGLSEKIMLVMVNESGASVYSASEAGREEFPDHDVTVRGAVSIGRRLMDPLAELVKIDPKSIGVGQYQHDVDQKALSMRLDDIVVSCVNAVGVEVNTASKQLLTYVSGLGPQLAQNIVRYRDEHGPFTSRHALKHVPRLGEKAFEQAAGFLRIISGENPLDASAVHPESYPIVEAMARDISCNVEELMHDGEVRKKIKLENYITDNVGLPTLNDIMEELVKPGRDPRREFESVSFAEGVTEICDLKTGMELTGIVTNITAFGVFVDVGVHQDGLVHISKMANHFVKDPNDIVKVQQKVKVRVVDVDLERNRVSLSMIGMDDEVKRTTRPVERPKSGSKEVSKWNSPKKGLFNNPFSQIFNKGR</sequence>
<dbReference type="GO" id="GO:0006412">
    <property type="term" value="P:translation"/>
    <property type="evidence" value="ECO:0007669"/>
    <property type="project" value="TreeGrafter"/>
</dbReference>
<dbReference type="EMBL" id="OJIN01000224">
    <property type="protein sequence ID" value="SPD75996.1"/>
    <property type="molecule type" value="Genomic_DNA"/>
</dbReference>
<dbReference type="Gene3D" id="1.10.3500.10">
    <property type="entry name" value="Tex N-terminal region-like"/>
    <property type="match status" value="1"/>
</dbReference>
<evidence type="ECO:0000259" key="2">
    <source>
        <dbReference type="PROSITE" id="PS50126"/>
    </source>
</evidence>
<dbReference type="AlphaFoldDB" id="A0A445N2U6"/>
<dbReference type="Pfam" id="PF22706">
    <property type="entry name" value="Tex_central_region"/>
    <property type="match status" value="1"/>
</dbReference>
<dbReference type="Pfam" id="PF00575">
    <property type="entry name" value="S1"/>
    <property type="match status" value="1"/>
</dbReference>
<dbReference type="Gene3D" id="3.30.420.140">
    <property type="entry name" value="YqgF/RNase H-like domain"/>
    <property type="match status" value="1"/>
</dbReference>
<dbReference type="InterPro" id="IPR050437">
    <property type="entry name" value="Ribos_protein_bS1-like"/>
</dbReference>
<dbReference type="FunFam" id="1.10.10.650:FF:000001">
    <property type="entry name" value="S1 RNA-binding domain 1"/>
    <property type="match status" value="1"/>
</dbReference>
<dbReference type="SUPFAM" id="SSF50249">
    <property type="entry name" value="Nucleic acid-binding proteins"/>
    <property type="match status" value="1"/>
</dbReference>
<protein>
    <recommendedName>
        <fullName evidence="2">S1 motif domain-containing protein</fullName>
    </recommendedName>
</protein>
<dbReference type="InterPro" id="IPR012337">
    <property type="entry name" value="RNaseH-like_sf"/>
</dbReference>
<dbReference type="InterPro" id="IPR044146">
    <property type="entry name" value="S1_Tex"/>
</dbReference>
<dbReference type="Pfam" id="PF16921">
    <property type="entry name" value="Tex_YqgF"/>
    <property type="match status" value="1"/>
</dbReference>
<dbReference type="Pfam" id="PF09371">
    <property type="entry name" value="Tex_N"/>
    <property type="match status" value="1"/>
</dbReference>
<dbReference type="PROSITE" id="PS50126">
    <property type="entry name" value="S1"/>
    <property type="match status" value="1"/>
</dbReference>
<dbReference type="GO" id="GO:0003735">
    <property type="term" value="F:structural constituent of ribosome"/>
    <property type="evidence" value="ECO:0007669"/>
    <property type="project" value="TreeGrafter"/>
</dbReference>
<dbReference type="FunFam" id="1.10.150.310:FF:000001">
    <property type="entry name" value="RNA-binding transcriptional accessory protein"/>
    <property type="match status" value="1"/>
</dbReference>
<dbReference type="Gene3D" id="2.40.50.140">
    <property type="entry name" value="Nucleic acid-binding proteins"/>
    <property type="match status" value="1"/>
</dbReference>
<dbReference type="InterPro" id="IPR041692">
    <property type="entry name" value="HHH_9"/>
</dbReference>
<dbReference type="GO" id="GO:0003729">
    <property type="term" value="F:mRNA binding"/>
    <property type="evidence" value="ECO:0007669"/>
    <property type="project" value="TreeGrafter"/>
</dbReference>
<feature type="region of interest" description="Disordered" evidence="1">
    <location>
        <begin position="719"/>
        <end position="756"/>
    </location>
</feature>
<dbReference type="InterPro" id="IPR055179">
    <property type="entry name" value="Tex-like_central_region"/>
</dbReference>
<dbReference type="InterPro" id="IPR003029">
    <property type="entry name" value="S1_domain"/>
</dbReference>
<dbReference type="FunFam" id="3.30.420.140:FF:000001">
    <property type="entry name" value="RNA-binding transcriptional accessory protein"/>
    <property type="match status" value="1"/>
</dbReference>
<dbReference type="SMART" id="SM00732">
    <property type="entry name" value="YqgFc"/>
    <property type="match status" value="1"/>
</dbReference>
<organism evidence="3">
    <name type="scientific">uncultured Desulfobacterium sp</name>
    <dbReference type="NCBI Taxonomy" id="201089"/>
    <lineage>
        <taxon>Bacteria</taxon>
        <taxon>Pseudomonadati</taxon>
        <taxon>Thermodesulfobacteriota</taxon>
        <taxon>Desulfobacteria</taxon>
        <taxon>Desulfobacterales</taxon>
        <taxon>Desulfobacteriaceae</taxon>
        <taxon>Desulfobacterium</taxon>
        <taxon>environmental samples</taxon>
    </lineage>
</organism>
<dbReference type="FunFam" id="2.40.50.140:FF:000051">
    <property type="entry name" value="RNA-binding transcriptional accessory protein"/>
    <property type="match status" value="1"/>
</dbReference>
<dbReference type="GO" id="GO:0005737">
    <property type="term" value="C:cytoplasm"/>
    <property type="evidence" value="ECO:0007669"/>
    <property type="project" value="UniProtKB-ARBA"/>
</dbReference>
<dbReference type="SUPFAM" id="SSF47781">
    <property type="entry name" value="RuvA domain 2-like"/>
    <property type="match status" value="2"/>
</dbReference>
<dbReference type="InterPro" id="IPR023323">
    <property type="entry name" value="Tex-like_dom_sf"/>
</dbReference>
<dbReference type="GO" id="GO:0006139">
    <property type="term" value="P:nucleobase-containing compound metabolic process"/>
    <property type="evidence" value="ECO:0007669"/>
    <property type="project" value="InterPro"/>
</dbReference>
<dbReference type="CDD" id="cd05685">
    <property type="entry name" value="S1_Tex"/>
    <property type="match status" value="1"/>
</dbReference>
<dbReference type="InterPro" id="IPR010994">
    <property type="entry name" value="RuvA_2-like"/>
</dbReference>
<reference evidence="3" key="1">
    <citation type="submission" date="2018-01" db="EMBL/GenBank/DDBJ databases">
        <authorList>
            <person name="Regsiter A."/>
            <person name="William W."/>
        </authorList>
    </citation>
    <scope>NUCLEOTIDE SEQUENCE</scope>
    <source>
        <strain evidence="3">TRIP AH-1</strain>
    </source>
</reference>
<gene>
    <name evidence="3" type="ORF">PITCH_A790005</name>
</gene>
<evidence type="ECO:0000256" key="1">
    <source>
        <dbReference type="SAM" id="MobiDB-lite"/>
    </source>
</evidence>
<dbReference type="SUPFAM" id="SSF53098">
    <property type="entry name" value="Ribonuclease H-like"/>
    <property type="match status" value="1"/>
</dbReference>
<proteinExistence type="predicted"/>
<dbReference type="InterPro" id="IPR018974">
    <property type="entry name" value="Tex-like_N"/>
</dbReference>
<evidence type="ECO:0000313" key="3">
    <source>
        <dbReference type="EMBL" id="SPD75996.1"/>
    </source>
</evidence>
<accession>A0A445N2U6</accession>
<dbReference type="Pfam" id="PF17674">
    <property type="entry name" value="HHH_9"/>
    <property type="match status" value="1"/>
</dbReference>
<dbReference type="InterPro" id="IPR012340">
    <property type="entry name" value="NA-bd_OB-fold"/>
</dbReference>
<dbReference type="PANTHER" id="PTHR10724">
    <property type="entry name" value="30S RIBOSOMAL PROTEIN S1"/>
    <property type="match status" value="1"/>
</dbReference>
<dbReference type="Pfam" id="PF12836">
    <property type="entry name" value="HHH_3"/>
    <property type="match status" value="1"/>
</dbReference>
<dbReference type="InterPro" id="IPR032639">
    <property type="entry name" value="Tex_YqgF"/>
</dbReference>
<dbReference type="Gene3D" id="1.10.150.310">
    <property type="entry name" value="Tex RuvX-like domain-like"/>
    <property type="match status" value="1"/>
</dbReference>
<dbReference type="InterPro" id="IPR037027">
    <property type="entry name" value="YqgF/RNaseH-like_dom_sf"/>
</dbReference>
<dbReference type="PANTHER" id="PTHR10724:SF10">
    <property type="entry name" value="S1 RNA-BINDING DOMAIN-CONTAINING PROTEIN 1"/>
    <property type="match status" value="1"/>
</dbReference>
<dbReference type="InterPro" id="IPR006641">
    <property type="entry name" value="YqgF/RNaseH-like_dom"/>
</dbReference>
<dbReference type="InterPro" id="IPR023319">
    <property type="entry name" value="Tex-like_HTH_dom_sf"/>
</dbReference>
<name>A0A445N2U6_9BACT</name>
<feature type="compositionally biased region" description="Basic and acidic residues" evidence="1">
    <location>
        <begin position="719"/>
        <end position="734"/>
    </location>
</feature>
<feature type="domain" description="S1 motif" evidence="2">
    <location>
        <begin position="641"/>
        <end position="710"/>
    </location>
</feature>
<dbReference type="SUPFAM" id="SSF158832">
    <property type="entry name" value="Tex N-terminal region-like"/>
    <property type="match status" value="1"/>
</dbReference>
<dbReference type="SMART" id="SM00316">
    <property type="entry name" value="S1"/>
    <property type="match status" value="1"/>
</dbReference>
<feature type="compositionally biased region" description="Polar residues" evidence="1">
    <location>
        <begin position="746"/>
        <end position="756"/>
    </location>
</feature>
<dbReference type="Gene3D" id="1.10.10.650">
    <property type="entry name" value="RuvA domain 2-like"/>
    <property type="match status" value="1"/>
</dbReference>